<evidence type="ECO:0000259" key="8">
    <source>
        <dbReference type="Pfam" id="PF02554"/>
    </source>
</evidence>
<reference evidence="9 10" key="1">
    <citation type="submission" date="2014-01" db="EMBL/GenBank/DDBJ databases">
        <title>Plasmidome dynamics in the species complex Clostridium novyi sensu lato converts strains of independent lineages into distinctly different pathogens.</title>
        <authorList>
            <person name="Skarin H."/>
            <person name="Segerman B."/>
        </authorList>
    </citation>
    <scope>NUCLEOTIDE SEQUENCE [LARGE SCALE GENOMIC DNA]</scope>
    <source>
        <strain evidence="9 10">4570</strain>
    </source>
</reference>
<feature type="domain" description="CstA N-terminal" evidence="8">
    <location>
        <begin position="155"/>
        <end position="289"/>
    </location>
</feature>
<evidence type="ECO:0000256" key="5">
    <source>
        <dbReference type="ARBA" id="ARBA00022989"/>
    </source>
</evidence>
<feature type="transmembrane region" description="Helical" evidence="7">
    <location>
        <begin position="185"/>
        <end position="209"/>
    </location>
</feature>
<gene>
    <name evidence="9" type="ORF">Z969_01880</name>
</gene>
<comment type="subcellular location">
    <subcellularLocation>
        <location evidence="1">Cell membrane</location>
        <topology evidence="1">Multi-pass membrane protein</topology>
    </subcellularLocation>
</comment>
<evidence type="ECO:0000256" key="1">
    <source>
        <dbReference type="ARBA" id="ARBA00004651"/>
    </source>
</evidence>
<dbReference type="GO" id="GO:0009267">
    <property type="term" value="P:cellular response to starvation"/>
    <property type="evidence" value="ECO:0007669"/>
    <property type="project" value="InterPro"/>
</dbReference>
<accession>A0AA88ZS54</accession>
<evidence type="ECO:0000256" key="3">
    <source>
        <dbReference type="ARBA" id="ARBA00022475"/>
    </source>
</evidence>
<dbReference type="InterPro" id="IPR003706">
    <property type="entry name" value="CstA_N"/>
</dbReference>
<evidence type="ECO:0000313" key="10">
    <source>
        <dbReference type="Proteomes" id="UP000030016"/>
    </source>
</evidence>
<feature type="transmembrane region" description="Helical" evidence="7">
    <location>
        <begin position="364"/>
        <end position="383"/>
    </location>
</feature>
<evidence type="ECO:0000256" key="4">
    <source>
        <dbReference type="ARBA" id="ARBA00022692"/>
    </source>
</evidence>
<dbReference type="EMBL" id="JDRX01000002">
    <property type="protein sequence ID" value="KGN03371.1"/>
    <property type="molecule type" value="Genomic_DNA"/>
</dbReference>
<dbReference type="Proteomes" id="UP000030016">
    <property type="component" value="Unassembled WGS sequence"/>
</dbReference>
<evidence type="ECO:0000256" key="7">
    <source>
        <dbReference type="SAM" id="Phobius"/>
    </source>
</evidence>
<dbReference type="PANTHER" id="PTHR30252:SF4">
    <property type="entry name" value="CARBON STARVATION"/>
    <property type="match status" value="1"/>
</dbReference>
<dbReference type="AlphaFoldDB" id="A0AA88ZS54"/>
<feature type="transmembrane region" description="Helical" evidence="7">
    <location>
        <begin position="53"/>
        <end position="74"/>
    </location>
</feature>
<keyword evidence="5 7" id="KW-1133">Transmembrane helix</keyword>
<feature type="transmembrane region" description="Helical" evidence="7">
    <location>
        <begin position="126"/>
        <end position="150"/>
    </location>
</feature>
<feature type="transmembrane region" description="Helical" evidence="7">
    <location>
        <begin position="417"/>
        <end position="437"/>
    </location>
</feature>
<keyword evidence="3" id="KW-1003">Cell membrane</keyword>
<feature type="transmembrane region" description="Helical" evidence="7">
    <location>
        <begin position="162"/>
        <end position="178"/>
    </location>
</feature>
<dbReference type="InterPro" id="IPR051605">
    <property type="entry name" value="CstA"/>
</dbReference>
<feature type="domain" description="CstA N-terminal" evidence="8">
    <location>
        <begin position="300"/>
        <end position="430"/>
    </location>
</feature>
<evidence type="ECO:0000313" key="9">
    <source>
        <dbReference type="EMBL" id="KGN03371.1"/>
    </source>
</evidence>
<dbReference type="GO" id="GO:0005886">
    <property type="term" value="C:plasma membrane"/>
    <property type="evidence" value="ECO:0007669"/>
    <property type="project" value="UniProtKB-SubCell"/>
</dbReference>
<sequence>MVSFILSIIALIVGYVVYGKIVERCFGASDDIETPATRLEDGVDFVPMPEWKIFLIQFLNIAGLGPIFGAIAGAMWGPAAFLWIVFGCIFAGAVHDYLSGMLSVRHDGASVPEVVGKYLGNGFRKFMIVFSVVLLVLTGVVFVSGPAGLLHGLVTSVSKQKFLYIIFAYYLLATLVPIDKLIGKIYPIFGVCLLIMAVGVGGSLIINKAPIPEVVGNLVNMHSAPDKHPLFPMLFITIACGAISGFHSTQSPLMARCITKESQGRRIFLGAMIAEGIVALVWAAAAMSFFGGVPQLNKFMALNKGNAGIVVNKVCNGLLGKVGGALAILGVVACPITSGDTAFRSARLTIADSINYDQTSIKKRLVISIPLFAVGFALTLIDFSKVWRYFGWSNQTLATIVLWTGAMYLLKKGKNHWIATVPAVFMTSVCTTYILVAPEGFKLSMVIGLPVGIVAAVMALLIFLKVARKEKVKLDV</sequence>
<protein>
    <submittedName>
        <fullName evidence="9">Carbon starvation protein CstA</fullName>
    </submittedName>
</protein>
<name>A0AA88ZS54_CLONO</name>
<feature type="transmembrane region" description="Helical" evidence="7">
    <location>
        <begin position="267"/>
        <end position="290"/>
    </location>
</feature>
<dbReference type="Pfam" id="PF02554">
    <property type="entry name" value="CstA"/>
    <property type="match status" value="3"/>
</dbReference>
<feature type="domain" description="CstA N-terminal" evidence="8">
    <location>
        <begin position="4"/>
        <end position="142"/>
    </location>
</feature>
<keyword evidence="4 7" id="KW-0812">Transmembrane</keyword>
<evidence type="ECO:0000256" key="2">
    <source>
        <dbReference type="ARBA" id="ARBA00007755"/>
    </source>
</evidence>
<feature type="transmembrane region" description="Helical" evidence="7">
    <location>
        <begin position="389"/>
        <end position="410"/>
    </location>
</feature>
<proteinExistence type="inferred from homology"/>
<feature type="transmembrane region" description="Helical" evidence="7">
    <location>
        <begin position="80"/>
        <end position="98"/>
    </location>
</feature>
<comment type="similarity">
    <text evidence="2">Belongs to the peptide transporter carbon starvation (CstA) (TC 2.A.114) family.</text>
</comment>
<feature type="transmembrane region" description="Helical" evidence="7">
    <location>
        <begin position="443"/>
        <end position="464"/>
    </location>
</feature>
<dbReference type="PANTHER" id="PTHR30252">
    <property type="entry name" value="INNER MEMBRANE PEPTIDE TRANSPORTER"/>
    <property type="match status" value="1"/>
</dbReference>
<feature type="transmembrane region" description="Helical" evidence="7">
    <location>
        <begin position="229"/>
        <end position="246"/>
    </location>
</feature>
<evidence type="ECO:0000256" key="6">
    <source>
        <dbReference type="ARBA" id="ARBA00023136"/>
    </source>
</evidence>
<organism evidence="9 10">
    <name type="scientific">Clostridium novyi A str. 4570</name>
    <dbReference type="NCBI Taxonomy" id="1444290"/>
    <lineage>
        <taxon>Bacteria</taxon>
        <taxon>Bacillati</taxon>
        <taxon>Bacillota</taxon>
        <taxon>Clostridia</taxon>
        <taxon>Eubacteriales</taxon>
        <taxon>Clostridiaceae</taxon>
        <taxon>Clostridium</taxon>
    </lineage>
</organism>
<comment type="caution">
    <text evidence="9">The sequence shown here is derived from an EMBL/GenBank/DDBJ whole genome shotgun (WGS) entry which is preliminary data.</text>
</comment>
<keyword evidence="6 7" id="KW-0472">Membrane</keyword>
<feature type="transmembrane region" description="Helical" evidence="7">
    <location>
        <begin position="322"/>
        <end position="343"/>
    </location>
</feature>
<dbReference type="RefSeq" id="WP_039248562.1">
    <property type="nucleotide sequence ID" value="NZ_JDRX01000002.1"/>
</dbReference>